<accession>A0A1E3QDT4</accession>
<evidence type="ECO:0000313" key="2">
    <source>
        <dbReference type="Proteomes" id="UP000094385"/>
    </source>
</evidence>
<evidence type="ECO:0000313" key="1">
    <source>
        <dbReference type="EMBL" id="ODQ75167.1"/>
    </source>
</evidence>
<reference evidence="1 2" key="1">
    <citation type="journal article" date="2016" name="Proc. Natl. Acad. Sci. U.S.A.">
        <title>Comparative genomics of biotechnologically important yeasts.</title>
        <authorList>
            <person name="Riley R."/>
            <person name="Haridas S."/>
            <person name="Wolfe K.H."/>
            <person name="Lopes M.R."/>
            <person name="Hittinger C.T."/>
            <person name="Goeker M."/>
            <person name="Salamov A.A."/>
            <person name="Wisecaver J.H."/>
            <person name="Long T.M."/>
            <person name="Calvey C.H."/>
            <person name="Aerts A.L."/>
            <person name="Barry K.W."/>
            <person name="Choi C."/>
            <person name="Clum A."/>
            <person name="Coughlan A.Y."/>
            <person name="Deshpande S."/>
            <person name="Douglass A.P."/>
            <person name="Hanson S.J."/>
            <person name="Klenk H.-P."/>
            <person name="LaButti K.M."/>
            <person name="Lapidus A."/>
            <person name="Lindquist E.A."/>
            <person name="Lipzen A.M."/>
            <person name="Meier-Kolthoff J.P."/>
            <person name="Ohm R.A."/>
            <person name="Otillar R.P."/>
            <person name="Pangilinan J.L."/>
            <person name="Peng Y."/>
            <person name="Rokas A."/>
            <person name="Rosa C.A."/>
            <person name="Scheuner C."/>
            <person name="Sibirny A.A."/>
            <person name="Slot J.C."/>
            <person name="Stielow J.B."/>
            <person name="Sun H."/>
            <person name="Kurtzman C.P."/>
            <person name="Blackwell M."/>
            <person name="Grigoriev I.V."/>
            <person name="Jeffries T.W."/>
        </authorList>
    </citation>
    <scope>NUCLEOTIDE SEQUENCE [LARGE SCALE GENOMIC DNA]</scope>
    <source>
        <strain evidence="1 2">NRRL Y-11557</strain>
    </source>
</reference>
<proteinExistence type="predicted"/>
<organism evidence="1 2">
    <name type="scientific">Lipomyces starkeyi NRRL Y-11557</name>
    <dbReference type="NCBI Taxonomy" id="675824"/>
    <lineage>
        <taxon>Eukaryota</taxon>
        <taxon>Fungi</taxon>
        <taxon>Dikarya</taxon>
        <taxon>Ascomycota</taxon>
        <taxon>Saccharomycotina</taxon>
        <taxon>Lipomycetes</taxon>
        <taxon>Lipomycetales</taxon>
        <taxon>Lipomycetaceae</taxon>
        <taxon>Lipomyces</taxon>
    </lineage>
</organism>
<sequence length="204" mass="22746">MAADSVSCVEPVLCNSCTPYFDFSKNEYVVELAETRHPGAKRKDVTVDDVEVRETSTARVFGNNKKEGDVEYIFSKTKSQKNEMIEECVQNGAYESEEVYYANKYSDRSMNSEGAVQLDGILRLDEPVLSEYTAYEKLSRYYDFTTHSQQRNGRIGCGYRNSTANVVHSANGIKTTKLVQAADLAITDTGGTRKNAGKIARVLC</sequence>
<protein>
    <submittedName>
        <fullName evidence="1">Uncharacterized protein</fullName>
    </submittedName>
</protein>
<dbReference type="Proteomes" id="UP000094385">
    <property type="component" value="Unassembled WGS sequence"/>
</dbReference>
<keyword evidence="2" id="KW-1185">Reference proteome</keyword>
<dbReference type="OrthoDB" id="10415811at2759"/>
<dbReference type="AlphaFoldDB" id="A0A1E3QDT4"/>
<gene>
    <name evidence="1" type="ORF">LIPSTDRAFT_239902</name>
</gene>
<name>A0A1E3QDT4_LIPST</name>
<dbReference type="EMBL" id="KV454291">
    <property type="protein sequence ID" value="ODQ75167.1"/>
    <property type="molecule type" value="Genomic_DNA"/>
</dbReference>